<evidence type="ECO:0008006" key="5">
    <source>
        <dbReference type="Google" id="ProtNLM"/>
    </source>
</evidence>
<proteinExistence type="predicted"/>
<gene>
    <name evidence="3" type="ORF">MTR62_02275</name>
</gene>
<dbReference type="EMBL" id="JALHLF010000004">
    <property type="protein sequence ID" value="MCJ2181540.1"/>
    <property type="molecule type" value="Genomic_DNA"/>
</dbReference>
<feature type="chain" id="PRO_5047450043" description="Secreted protein" evidence="2">
    <location>
        <begin position="35"/>
        <end position="215"/>
    </location>
</feature>
<name>A0ABT0B8Z3_9SPHN</name>
<comment type="caution">
    <text evidence="3">The sequence shown here is derived from an EMBL/GenBank/DDBJ whole genome shotgun (WGS) entry which is preliminary data.</text>
</comment>
<evidence type="ECO:0000256" key="2">
    <source>
        <dbReference type="SAM" id="SignalP"/>
    </source>
</evidence>
<dbReference type="Proteomes" id="UP001162881">
    <property type="component" value="Unassembled WGS sequence"/>
</dbReference>
<reference evidence="3" key="1">
    <citation type="submission" date="2022-03" db="EMBL/GenBank/DDBJ databases">
        <title>Identification of a novel bacterium isolated from mangrove sediments.</title>
        <authorList>
            <person name="Pan X."/>
        </authorList>
    </citation>
    <scope>NUCLEOTIDE SEQUENCE</scope>
    <source>
        <strain evidence="3">B1949</strain>
    </source>
</reference>
<keyword evidence="4" id="KW-1185">Reference proteome</keyword>
<evidence type="ECO:0000313" key="4">
    <source>
        <dbReference type="Proteomes" id="UP001162881"/>
    </source>
</evidence>
<keyword evidence="2" id="KW-0732">Signal</keyword>
<dbReference type="RefSeq" id="WP_244016659.1">
    <property type="nucleotide sequence ID" value="NZ_JALHLF010000004.1"/>
</dbReference>
<feature type="compositionally biased region" description="Low complexity" evidence="1">
    <location>
        <begin position="194"/>
        <end position="215"/>
    </location>
</feature>
<accession>A0ABT0B8Z3</accession>
<sequence length="215" mass="22100">MRSKLKLPAPFPLPKAYLIAGAALVVGCAGVAQAASQKLHHMTLDGPGGQRIAVSYTGDVAPEVEVVPAVAHAEAPAMAPVDADSVMADPFVQMQRVSAMMDAEMRAMVQRSALMQRQTAALQAQALQQAKVTANGEPMAPGFTLTGTMPKGVQVTYYSSSTDANGCTRSVSYRSDGSGAKPQMVQAASDSCEAATAPSPAKAEAPQKAKPGTAV</sequence>
<dbReference type="PROSITE" id="PS51257">
    <property type="entry name" value="PROKAR_LIPOPROTEIN"/>
    <property type="match status" value="1"/>
</dbReference>
<evidence type="ECO:0000313" key="3">
    <source>
        <dbReference type="EMBL" id="MCJ2181540.1"/>
    </source>
</evidence>
<organism evidence="3 4">
    <name type="scientific">Novosphingobium organovorum</name>
    <dbReference type="NCBI Taxonomy" id="2930092"/>
    <lineage>
        <taxon>Bacteria</taxon>
        <taxon>Pseudomonadati</taxon>
        <taxon>Pseudomonadota</taxon>
        <taxon>Alphaproteobacteria</taxon>
        <taxon>Sphingomonadales</taxon>
        <taxon>Sphingomonadaceae</taxon>
        <taxon>Novosphingobium</taxon>
    </lineage>
</organism>
<protein>
    <recommendedName>
        <fullName evidence="5">Secreted protein</fullName>
    </recommendedName>
</protein>
<feature type="signal peptide" evidence="2">
    <location>
        <begin position="1"/>
        <end position="34"/>
    </location>
</feature>
<evidence type="ECO:0000256" key="1">
    <source>
        <dbReference type="SAM" id="MobiDB-lite"/>
    </source>
</evidence>
<feature type="region of interest" description="Disordered" evidence="1">
    <location>
        <begin position="169"/>
        <end position="215"/>
    </location>
</feature>